<dbReference type="OrthoDB" id="8527850at2"/>
<reference evidence="1 2" key="1">
    <citation type="submission" date="2018-01" db="EMBL/GenBank/DDBJ databases">
        <authorList>
            <person name="Fu G.-Y."/>
        </authorList>
    </citation>
    <scope>NUCLEOTIDE SEQUENCE [LARGE SCALE GENOMIC DNA]</scope>
    <source>
        <strain evidence="1 2">SY39</strain>
    </source>
</reference>
<dbReference type="RefSeq" id="WP_102247940.1">
    <property type="nucleotide sequence ID" value="NZ_CP025682.1"/>
</dbReference>
<sequence length="145" mass="15930">MAAHAPESVRIAARRRAIFAACRAAGIDDAMRRDIVRRVADRTSLTECSLVELGAVLNYLNQTQQGYAGRRRVTPAKDRAPLLGKIDALLAELHRVTGEPHTLKYADAIARRNGWAENIDFADATALHKIIGALNRTLQYKIAGD</sequence>
<dbReference type="AlphaFoldDB" id="A0A2I6S9G8"/>
<gene>
    <name evidence="1" type="ORF">C0099_13715</name>
</gene>
<evidence type="ECO:0000313" key="1">
    <source>
        <dbReference type="EMBL" id="AUN95895.1"/>
    </source>
</evidence>
<organism evidence="1 2">
    <name type="scientific">Pseudazoarcus pumilus</name>
    <dbReference type="NCBI Taxonomy" id="2067960"/>
    <lineage>
        <taxon>Bacteria</taxon>
        <taxon>Pseudomonadati</taxon>
        <taxon>Pseudomonadota</taxon>
        <taxon>Betaproteobacteria</taxon>
        <taxon>Rhodocyclales</taxon>
        <taxon>Zoogloeaceae</taxon>
        <taxon>Pseudazoarcus</taxon>
    </lineage>
</organism>
<dbReference type="Pfam" id="PF06252">
    <property type="entry name" value="GemA"/>
    <property type="match status" value="1"/>
</dbReference>
<evidence type="ECO:0008006" key="3">
    <source>
        <dbReference type="Google" id="ProtNLM"/>
    </source>
</evidence>
<protein>
    <recommendedName>
        <fullName evidence="3">GemA protein</fullName>
    </recommendedName>
</protein>
<dbReference type="Proteomes" id="UP000242205">
    <property type="component" value="Chromosome"/>
</dbReference>
<proteinExistence type="predicted"/>
<evidence type="ECO:0000313" key="2">
    <source>
        <dbReference type="Proteomes" id="UP000242205"/>
    </source>
</evidence>
<dbReference type="EMBL" id="CP025682">
    <property type="protein sequence ID" value="AUN95895.1"/>
    <property type="molecule type" value="Genomic_DNA"/>
</dbReference>
<name>A0A2I6S9G8_9RHOO</name>
<keyword evidence="2" id="KW-1185">Reference proteome</keyword>
<accession>A0A2I6S9G8</accession>
<dbReference type="InterPro" id="IPR009363">
    <property type="entry name" value="Phage_Mu_Gp16"/>
</dbReference>
<dbReference type="KEGG" id="atw:C0099_13715"/>